<dbReference type="EMBL" id="JACETU010000004">
    <property type="protein sequence ID" value="KAF7430342.1"/>
    <property type="molecule type" value="Genomic_DNA"/>
</dbReference>
<dbReference type="Proteomes" id="UP000623687">
    <property type="component" value="Unassembled WGS sequence"/>
</dbReference>
<evidence type="ECO:0000313" key="4">
    <source>
        <dbReference type="Proteomes" id="UP000623687"/>
    </source>
</evidence>
<feature type="domain" description="DUF6532" evidence="2">
    <location>
        <begin position="554"/>
        <end position="670"/>
    </location>
</feature>
<dbReference type="OrthoDB" id="3058688at2759"/>
<feature type="compositionally biased region" description="Polar residues" evidence="1">
    <location>
        <begin position="139"/>
        <end position="148"/>
    </location>
</feature>
<feature type="compositionally biased region" description="Basic and acidic residues" evidence="1">
    <location>
        <begin position="215"/>
        <end position="227"/>
    </location>
</feature>
<dbReference type="Pfam" id="PF20149">
    <property type="entry name" value="DUF6532"/>
    <property type="match status" value="1"/>
</dbReference>
<evidence type="ECO:0000313" key="3">
    <source>
        <dbReference type="EMBL" id="KAF7430342.1"/>
    </source>
</evidence>
<dbReference type="VEuPathDB" id="FungiDB:PC9H_006047"/>
<feature type="compositionally biased region" description="Acidic residues" evidence="1">
    <location>
        <begin position="351"/>
        <end position="361"/>
    </location>
</feature>
<dbReference type="AlphaFoldDB" id="A0A8H6ZWX1"/>
<feature type="compositionally biased region" description="Polar residues" evidence="1">
    <location>
        <begin position="329"/>
        <end position="348"/>
    </location>
</feature>
<feature type="region of interest" description="Disordered" evidence="1">
    <location>
        <begin position="376"/>
        <end position="447"/>
    </location>
</feature>
<feature type="compositionally biased region" description="Basic residues" evidence="1">
    <location>
        <begin position="23"/>
        <end position="32"/>
    </location>
</feature>
<accession>A0A8H6ZWX1</accession>
<evidence type="ECO:0000256" key="1">
    <source>
        <dbReference type="SAM" id="MobiDB-lite"/>
    </source>
</evidence>
<comment type="caution">
    <text evidence="3">The sequence shown here is derived from an EMBL/GenBank/DDBJ whole genome shotgun (WGS) entry which is preliminary data.</text>
</comment>
<feature type="region of interest" description="Disordered" evidence="1">
    <location>
        <begin position="130"/>
        <end position="195"/>
    </location>
</feature>
<evidence type="ECO:0000259" key="2">
    <source>
        <dbReference type="Pfam" id="PF20149"/>
    </source>
</evidence>
<dbReference type="RefSeq" id="XP_036631620.1">
    <property type="nucleotide sequence ID" value="XM_036775601.1"/>
</dbReference>
<protein>
    <recommendedName>
        <fullName evidence="2">DUF6532 domain-containing protein</fullName>
    </recommendedName>
</protein>
<feature type="compositionally biased region" description="Polar residues" evidence="1">
    <location>
        <begin position="50"/>
        <end position="60"/>
    </location>
</feature>
<dbReference type="InterPro" id="IPR045341">
    <property type="entry name" value="DUF6532"/>
</dbReference>
<organism evidence="3 4">
    <name type="scientific">Pleurotus ostreatus</name>
    <name type="common">Oyster mushroom</name>
    <name type="synonym">White-rot fungus</name>
    <dbReference type="NCBI Taxonomy" id="5322"/>
    <lineage>
        <taxon>Eukaryota</taxon>
        <taxon>Fungi</taxon>
        <taxon>Dikarya</taxon>
        <taxon>Basidiomycota</taxon>
        <taxon>Agaricomycotina</taxon>
        <taxon>Agaricomycetes</taxon>
        <taxon>Agaricomycetidae</taxon>
        <taxon>Agaricales</taxon>
        <taxon>Pleurotineae</taxon>
        <taxon>Pleurotaceae</taxon>
        <taxon>Pleurotus</taxon>
    </lineage>
</organism>
<feature type="compositionally biased region" description="Basic and acidic residues" evidence="1">
    <location>
        <begin position="258"/>
        <end position="278"/>
    </location>
</feature>
<feature type="compositionally biased region" description="Polar residues" evidence="1">
    <location>
        <begin position="376"/>
        <end position="406"/>
    </location>
</feature>
<gene>
    <name evidence="3" type="ORF">PC9H_006047</name>
</gene>
<feature type="region of interest" description="Disordered" evidence="1">
    <location>
        <begin position="207"/>
        <end position="361"/>
    </location>
</feature>
<sequence length="752" mass="82083">MQSTTQPTQPGGVELPTEQQVPARRRTASARKSKPDSQMAQADLEDQPARTINTRASNKTAHPGQIIRDNTQKRRSSAEVRAANNAKKADKLMKSLINDQAHHDALDKIAEEEERLFLEDFARRCVAERPDIDVGGESGTNRDASFQLSKHAMKASKPKNVTSRVVNVSDGEEGGASMSEGPSLPDINAPDFTWEDVEVQEVDSVAVVDVSDTDSQDHEYQPTRDEERSDVEDMDVIAIPEKKTSSTAKGKAAQATSGKRERGVVRADVLAQRERLREATSVGTKRKAQGASTGGSIKDHESGKRAKTMGLGGLRKDWRPPNQLKPEQRSSASHATSRELPTNLNNGLSDHDDDVQTDGEWDADETTDMLEAVRTSKTATVRQAGLQASTQGPGTRTTAARNTSQHAMRLSIASTPARADSRRSVTTNSSRKNLPARSNPAYQRPSVPPFTQDYQPESTSEDVAAIATPNTLAIAGSSARPNQKVAIRDLPFPRGQWSAYMQKWKVLRASLINWSGTLPDMFSASSHPEFLPTLKQLWIETFPELADAADDRALIIIAGATIGDHRSAIGKAAVAVVANLIPADATTPQEVLNALKSRYCTVPEFIYRDPSGAPGNRGSYLSDLILKVLAVHMGVVLQAQKAFGRPAGALALVCAAIERALDGWKEGVNQIEEAKKDPKRNKSHGFKAERWGPVAARWLKGIDKNMTDKRWEILFRDTSVFIPDRLSNDIDCEPFAEGDIRDIDGSGDEFLE</sequence>
<dbReference type="GeneID" id="59375865"/>
<feature type="region of interest" description="Disordered" evidence="1">
    <location>
        <begin position="1"/>
        <end position="86"/>
    </location>
</feature>
<proteinExistence type="predicted"/>
<feature type="compositionally biased region" description="Low complexity" evidence="1">
    <location>
        <begin position="245"/>
        <end position="257"/>
    </location>
</feature>
<keyword evidence="4" id="KW-1185">Reference proteome</keyword>
<reference evidence="3" key="1">
    <citation type="submission" date="2019-07" db="EMBL/GenBank/DDBJ databases">
        <authorList>
            <person name="Palmer J.M."/>
        </authorList>
    </citation>
    <scope>NUCLEOTIDE SEQUENCE</scope>
    <source>
        <strain evidence="3">PC9</strain>
    </source>
</reference>
<name>A0A8H6ZWX1_PLEOS</name>